<dbReference type="SUPFAM" id="SSF53901">
    <property type="entry name" value="Thiolase-like"/>
    <property type="match status" value="1"/>
</dbReference>
<sequence length="124" mass="14075">MAPNDANKTFVEPEVKSGKSGDRVFITGMSGLYPESHNVKELSNILYNKINPVNAEKCRWQYDHPEVAKYTGKVPELSSFDAQFFKVHYRLGNNMDAMGRKILEQAYQAILMLESAQWNSSGKK</sequence>
<dbReference type="Proteomes" id="UP000838878">
    <property type="component" value="Chromosome 1"/>
</dbReference>
<keyword evidence="3" id="KW-1185">Reference proteome</keyword>
<dbReference type="Pfam" id="PF00109">
    <property type="entry name" value="ketoacyl-synt"/>
    <property type="match status" value="1"/>
</dbReference>
<dbReference type="EMBL" id="OV170221">
    <property type="protein sequence ID" value="CAH0713891.1"/>
    <property type="molecule type" value="Genomic_DNA"/>
</dbReference>
<proteinExistence type="predicted"/>
<dbReference type="GO" id="GO:0016746">
    <property type="term" value="F:acyltransferase activity"/>
    <property type="evidence" value="ECO:0007669"/>
    <property type="project" value="InterPro"/>
</dbReference>
<feature type="domain" description="Beta-ketoacyl synthase-like N-terminal" evidence="1">
    <location>
        <begin position="22"/>
        <end position="110"/>
    </location>
</feature>
<evidence type="ECO:0000259" key="1">
    <source>
        <dbReference type="Pfam" id="PF00109"/>
    </source>
</evidence>
<name>A0A8J9Y3X4_9NEOP</name>
<dbReference type="AlphaFoldDB" id="A0A8J9Y3X4"/>
<dbReference type="InterPro" id="IPR016039">
    <property type="entry name" value="Thiolase-like"/>
</dbReference>
<reference evidence="2" key="1">
    <citation type="submission" date="2021-12" db="EMBL/GenBank/DDBJ databases">
        <authorList>
            <person name="Martin H S."/>
        </authorList>
    </citation>
    <scope>NUCLEOTIDE SEQUENCE</scope>
</reference>
<evidence type="ECO:0000313" key="2">
    <source>
        <dbReference type="EMBL" id="CAH0713891.1"/>
    </source>
</evidence>
<organism evidence="2 3">
    <name type="scientific">Brenthis ino</name>
    <name type="common">lesser marbled fritillary</name>
    <dbReference type="NCBI Taxonomy" id="405034"/>
    <lineage>
        <taxon>Eukaryota</taxon>
        <taxon>Metazoa</taxon>
        <taxon>Ecdysozoa</taxon>
        <taxon>Arthropoda</taxon>
        <taxon>Hexapoda</taxon>
        <taxon>Insecta</taxon>
        <taxon>Pterygota</taxon>
        <taxon>Neoptera</taxon>
        <taxon>Endopterygota</taxon>
        <taxon>Lepidoptera</taxon>
        <taxon>Glossata</taxon>
        <taxon>Ditrysia</taxon>
        <taxon>Papilionoidea</taxon>
        <taxon>Nymphalidae</taxon>
        <taxon>Heliconiinae</taxon>
        <taxon>Argynnini</taxon>
        <taxon>Brenthis</taxon>
    </lineage>
</organism>
<evidence type="ECO:0000313" key="3">
    <source>
        <dbReference type="Proteomes" id="UP000838878"/>
    </source>
</evidence>
<dbReference type="InterPro" id="IPR014030">
    <property type="entry name" value="Ketoacyl_synth_N"/>
</dbReference>
<gene>
    <name evidence="2" type="ORF">BINO364_LOCUS992</name>
</gene>
<accession>A0A8J9Y3X4</accession>
<protein>
    <recommendedName>
        <fullName evidence="1">Beta-ketoacyl synthase-like N-terminal domain-containing protein</fullName>
    </recommendedName>
</protein>
<dbReference type="Gene3D" id="3.40.47.10">
    <property type="match status" value="1"/>
</dbReference>
<feature type="non-terminal residue" evidence="2">
    <location>
        <position position="124"/>
    </location>
</feature>
<dbReference type="OrthoDB" id="329835at2759"/>